<protein>
    <submittedName>
        <fullName evidence="2">Uncharacterized protein</fullName>
    </submittedName>
</protein>
<dbReference type="Proteomes" id="UP000299102">
    <property type="component" value="Unassembled WGS sequence"/>
</dbReference>
<proteinExistence type="predicted"/>
<dbReference type="EMBL" id="BGZK01001526">
    <property type="protein sequence ID" value="GBP81706.1"/>
    <property type="molecule type" value="Genomic_DNA"/>
</dbReference>
<comment type="caution">
    <text evidence="2">The sequence shown here is derived from an EMBL/GenBank/DDBJ whole genome shotgun (WGS) entry which is preliminary data.</text>
</comment>
<feature type="region of interest" description="Disordered" evidence="1">
    <location>
        <begin position="64"/>
        <end position="83"/>
    </location>
</feature>
<evidence type="ECO:0000313" key="3">
    <source>
        <dbReference type="Proteomes" id="UP000299102"/>
    </source>
</evidence>
<evidence type="ECO:0000313" key="2">
    <source>
        <dbReference type="EMBL" id="GBP81706.1"/>
    </source>
</evidence>
<dbReference type="AlphaFoldDB" id="A0A4C1YZF6"/>
<evidence type="ECO:0000256" key="1">
    <source>
        <dbReference type="SAM" id="MobiDB-lite"/>
    </source>
</evidence>
<sequence>MNAQTAAPRPADVRRLLRNKENFISKQTHLSDLAPVTRPKTSGQIQHISLIGTANAVSHAPALRRTAGSAPPAARAVTHRYDL</sequence>
<name>A0A4C1YZF6_EUMVA</name>
<organism evidence="2 3">
    <name type="scientific">Eumeta variegata</name>
    <name type="common">Bagworm moth</name>
    <name type="synonym">Eumeta japonica</name>
    <dbReference type="NCBI Taxonomy" id="151549"/>
    <lineage>
        <taxon>Eukaryota</taxon>
        <taxon>Metazoa</taxon>
        <taxon>Ecdysozoa</taxon>
        <taxon>Arthropoda</taxon>
        <taxon>Hexapoda</taxon>
        <taxon>Insecta</taxon>
        <taxon>Pterygota</taxon>
        <taxon>Neoptera</taxon>
        <taxon>Endopterygota</taxon>
        <taxon>Lepidoptera</taxon>
        <taxon>Glossata</taxon>
        <taxon>Ditrysia</taxon>
        <taxon>Tineoidea</taxon>
        <taxon>Psychidae</taxon>
        <taxon>Oiketicinae</taxon>
        <taxon>Eumeta</taxon>
    </lineage>
</organism>
<reference evidence="2 3" key="1">
    <citation type="journal article" date="2019" name="Commun. Biol.">
        <title>The bagworm genome reveals a unique fibroin gene that provides high tensile strength.</title>
        <authorList>
            <person name="Kono N."/>
            <person name="Nakamura H."/>
            <person name="Ohtoshi R."/>
            <person name="Tomita M."/>
            <person name="Numata K."/>
            <person name="Arakawa K."/>
        </authorList>
    </citation>
    <scope>NUCLEOTIDE SEQUENCE [LARGE SCALE GENOMIC DNA]</scope>
</reference>
<gene>
    <name evidence="2" type="ORF">EVAR_59835_1</name>
</gene>
<accession>A0A4C1YZF6</accession>
<keyword evidence="3" id="KW-1185">Reference proteome</keyword>